<protein>
    <recommendedName>
        <fullName evidence="2">Putative 4-hydroxy-4-methyl-2-oxoglutarate aldolase</fullName>
    </recommendedName>
    <alternativeName>
        <fullName evidence="3">Regulator of ribonuclease activity homolog</fullName>
    </alternativeName>
    <alternativeName>
        <fullName evidence="4">RraA-like protein</fullName>
    </alternativeName>
</protein>
<comment type="cofactor">
    <cofactor evidence="5">
        <name>Mg(2+)</name>
        <dbReference type="ChEBI" id="CHEBI:18420"/>
    </cofactor>
</comment>
<accession>A0A433WJD9</accession>
<evidence type="ECO:0000256" key="5">
    <source>
        <dbReference type="PIRSR" id="PIRSR605493-1"/>
    </source>
</evidence>
<keyword evidence="5" id="KW-0460">Magnesium</keyword>
<dbReference type="CDD" id="cd16841">
    <property type="entry name" value="RraA_family"/>
    <property type="match status" value="1"/>
</dbReference>
<evidence type="ECO:0000256" key="3">
    <source>
        <dbReference type="ARBA" id="ARBA00029596"/>
    </source>
</evidence>
<dbReference type="PANTHER" id="PTHR33254:SF4">
    <property type="entry name" value="4-HYDROXY-4-METHYL-2-OXOGLUTARATE ALDOLASE 3-RELATED"/>
    <property type="match status" value="1"/>
</dbReference>
<dbReference type="Gene3D" id="3.50.30.40">
    <property type="entry name" value="Ribonuclease E inhibitor RraA/RraA-like"/>
    <property type="match status" value="1"/>
</dbReference>
<dbReference type="PANTHER" id="PTHR33254">
    <property type="entry name" value="4-HYDROXY-4-METHYL-2-OXOGLUTARATE ALDOLASE 3-RELATED"/>
    <property type="match status" value="1"/>
</dbReference>
<organism evidence="6 7">
    <name type="scientific">Chitinophaga solisilvae</name>
    <dbReference type="NCBI Taxonomy" id="1233460"/>
    <lineage>
        <taxon>Bacteria</taxon>
        <taxon>Pseudomonadati</taxon>
        <taxon>Bacteroidota</taxon>
        <taxon>Chitinophagia</taxon>
        <taxon>Chitinophagales</taxon>
        <taxon>Chitinophagaceae</taxon>
        <taxon>Chitinophaga</taxon>
    </lineage>
</organism>
<dbReference type="OrthoDB" id="9784786at2"/>
<dbReference type="SUPFAM" id="SSF89562">
    <property type="entry name" value="RraA-like"/>
    <property type="match status" value="1"/>
</dbReference>
<proteinExistence type="predicted"/>
<reference evidence="6" key="1">
    <citation type="submission" date="2020-05" db="EMBL/GenBank/DDBJ databases">
        <title>Chitinophaga laudate sp. nov., isolated from a tropical peat swamp.</title>
        <authorList>
            <person name="Goh C.B.S."/>
            <person name="Lee M.S."/>
            <person name="Parimannan S."/>
            <person name="Pasbakhsh P."/>
            <person name="Yule C.M."/>
            <person name="Rajandas H."/>
            <person name="Loke S."/>
            <person name="Croft L."/>
            <person name="Tan J.B.L."/>
        </authorList>
    </citation>
    <scope>NUCLEOTIDE SEQUENCE</scope>
    <source>
        <strain evidence="6">Mgbs1</strain>
    </source>
</reference>
<gene>
    <name evidence="6" type="ORF">ECE50_003420</name>
</gene>
<feature type="binding site" evidence="5">
    <location>
        <begin position="119"/>
        <end position="122"/>
    </location>
    <ligand>
        <name>substrate</name>
    </ligand>
</feature>
<evidence type="ECO:0000256" key="2">
    <source>
        <dbReference type="ARBA" id="ARBA00016549"/>
    </source>
</evidence>
<dbReference type="AlphaFoldDB" id="A0A433WJD9"/>
<comment type="caution">
    <text evidence="6">The sequence shown here is derived from an EMBL/GenBank/DDBJ whole genome shotgun (WGS) entry which is preliminary data.</text>
</comment>
<evidence type="ECO:0000313" key="6">
    <source>
        <dbReference type="EMBL" id="NSL85866.1"/>
    </source>
</evidence>
<keyword evidence="7" id="KW-1185">Reference proteome</keyword>
<dbReference type="InterPro" id="IPR005493">
    <property type="entry name" value="RraA/RraA-like"/>
</dbReference>
<dbReference type="Pfam" id="PF03737">
    <property type="entry name" value="RraA-like"/>
    <property type="match status" value="1"/>
</dbReference>
<keyword evidence="5" id="KW-0479">Metal-binding</keyword>
<evidence type="ECO:0000313" key="7">
    <source>
        <dbReference type="Proteomes" id="UP000281028"/>
    </source>
</evidence>
<feature type="binding site" evidence="5">
    <location>
        <position position="141"/>
    </location>
    <ligand>
        <name>substrate</name>
    </ligand>
</feature>
<dbReference type="Proteomes" id="UP000281028">
    <property type="component" value="Unassembled WGS sequence"/>
</dbReference>
<dbReference type="InterPro" id="IPR036704">
    <property type="entry name" value="RraA/RraA-like_sf"/>
</dbReference>
<comment type="cofactor">
    <cofactor evidence="1">
        <name>a divalent metal cation</name>
        <dbReference type="ChEBI" id="CHEBI:60240"/>
    </cofactor>
</comment>
<feature type="binding site" evidence="5">
    <location>
        <position position="142"/>
    </location>
    <ligand>
        <name>Mg(2+)</name>
        <dbReference type="ChEBI" id="CHEBI:18420"/>
    </ligand>
</feature>
<dbReference type="EMBL" id="RIAR02000001">
    <property type="protein sequence ID" value="NSL85866.1"/>
    <property type="molecule type" value="Genomic_DNA"/>
</dbReference>
<dbReference type="GO" id="GO:0046872">
    <property type="term" value="F:metal ion binding"/>
    <property type="evidence" value="ECO:0007669"/>
    <property type="project" value="UniProtKB-KW"/>
</dbReference>
<sequence>MNNNIHHPGAASRLWQNDDELFSIVRNELYTAVVGDIMDQMGLLRQFLPPQIQPLHSNMIVAGRAMTVLEADVITSPAAAGRNDVLAQPFGLMLEALDDLKKNEVYICSGASPSYALWGELMSTRAMQLGAAGAVVDGYSRDTKGILQLNFPTFSYGRYAQDQAPRGKVIDFRVPLEIRGVRIMSGDIVFGDMDGVCIVPQEAAAEVFARAIEKARGEKMVQQKILEGMSAGQAFKQFGIM</sequence>
<evidence type="ECO:0000256" key="1">
    <source>
        <dbReference type="ARBA" id="ARBA00001968"/>
    </source>
</evidence>
<name>A0A433WJD9_9BACT</name>
<evidence type="ECO:0000256" key="4">
    <source>
        <dbReference type="ARBA" id="ARBA00030169"/>
    </source>
</evidence>